<dbReference type="Pfam" id="PF14289">
    <property type="entry name" value="DUF4369"/>
    <property type="match status" value="1"/>
</dbReference>
<dbReference type="InterPro" id="IPR025380">
    <property type="entry name" value="DUF4369"/>
</dbReference>
<dbReference type="InterPro" id="IPR000866">
    <property type="entry name" value="AhpC/TSA"/>
</dbReference>
<sequence>MILNRKTSVWLLVMLLFVSGKTLAQGTDIDVKIKNFSAPEIYLGYYFGDKEYVRDTAKLLSDQNGAGHYHFKSEEELNPGIYFVVKPGSKLYFQFVPDEKPFSLTTDTLDIMGNLKVTGSPKNALFLGYQQFITEQNGVAQAIQQEMAAVPKEQTEVMEELRSKLQEMDKKVKAKQFEVLQQHPNSMAAKVIKSTKRPEIPASITDRFGKLLYYRTHFWDNFDLSDPALLRTQFYNNKVEEYMEKLTYPHPDSLYQSASRLIELAKGNEETFRYMVVSQTNFFEKGTRLGSENVFVKLAKKYYLSGQATWTDEETISKVKERVEQLEPNLLYKKAAPIELRDPEGNELSLDEHNAPYTVLFFYDPDCGHCKKETPIALDAFHELRDQGIEFWGITTVTDTEKWHQFIEERGLDWINGEDPYVQSNFRYDYDIRTTPMIYVLDKDKKIIAKKIAAENIVKFIQMYQKNNP</sequence>
<evidence type="ECO:0000256" key="3">
    <source>
        <dbReference type="ARBA" id="ARBA00023157"/>
    </source>
</evidence>
<dbReference type="Pfam" id="PF17127">
    <property type="entry name" value="DUF5106"/>
    <property type="match status" value="1"/>
</dbReference>
<dbReference type="InterPro" id="IPR013766">
    <property type="entry name" value="Thioredoxin_domain"/>
</dbReference>
<dbReference type="PANTHER" id="PTHR42852">
    <property type="entry name" value="THIOL:DISULFIDE INTERCHANGE PROTEIN DSBE"/>
    <property type="match status" value="1"/>
</dbReference>
<keyword evidence="4" id="KW-0676">Redox-active center</keyword>
<dbReference type="InterPro" id="IPR036249">
    <property type="entry name" value="Thioredoxin-like_sf"/>
</dbReference>
<keyword evidence="8" id="KW-1185">Reference proteome</keyword>
<dbReference type="PROSITE" id="PS51352">
    <property type="entry name" value="THIOREDOXIN_2"/>
    <property type="match status" value="1"/>
</dbReference>
<dbReference type="InterPro" id="IPR033395">
    <property type="entry name" value="DUF5106"/>
</dbReference>
<keyword evidence="2" id="KW-0201">Cytochrome c-type biogenesis</keyword>
<evidence type="ECO:0000256" key="2">
    <source>
        <dbReference type="ARBA" id="ARBA00022748"/>
    </source>
</evidence>
<dbReference type="PANTHER" id="PTHR42852:SF6">
    <property type="entry name" value="THIOL:DISULFIDE INTERCHANGE PROTEIN DSBE"/>
    <property type="match status" value="1"/>
</dbReference>
<accession>A0ABM7VDZ3</accession>
<comment type="subcellular location">
    <subcellularLocation>
        <location evidence="1">Cell envelope</location>
    </subcellularLocation>
</comment>
<evidence type="ECO:0000256" key="4">
    <source>
        <dbReference type="ARBA" id="ARBA00023284"/>
    </source>
</evidence>
<evidence type="ECO:0000256" key="1">
    <source>
        <dbReference type="ARBA" id="ARBA00004196"/>
    </source>
</evidence>
<dbReference type="Pfam" id="PF00578">
    <property type="entry name" value="AhpC-TSA"/>
    <property type="match status" value="1"/>
</dbReference>
<evidence type="ECO:0000313" key="7">
    <source>
        <dbReference type="EMBL" id="BDC99044.1"/>
    </source>
</evidence>
<evidence type="ECO:0000259" key="6">
    <source>
        <dbReference type="PROSITE" id="PS51352"/>
    </source>
</evidence>
<dbReference type="RefSeq" id="WP_338398032.1">
    <property type="nucleotide sequence ID" value="NZ_AP025292.1"/>
</dbReference>
<dbReference type="Proteomes" id="UP001354989">
    <property type="component" value="Chromosome"/>
</dbReference>
<dbReference type="SUPFAM" id="SSF52833">
    <property type="entry name" value="Thioredoxin-like"/>
    <property type="match status" value="1"/>
</dbReference>
<evidence type="ECO:0000256" key="5">
    <source>
        <dbReference type="SAM" id="SignalP"/>
    </source>
</evidence>
<evidence type="ECO:0000313" key="8">
    <source>
        <dbReference type="Proteomes" id="UP001354989"/>
    </source>
</evidence>
<dbReference type="EMBL" id="AP025292">
    <property type="protein sequence ID" value="BDC99044.1"/>
    <property type="molecule type" value="Genomic_DNA"/>
</dbReference>
<gene>
    <name evidence="7" type="ORF">PEPS_13250</name>
</gene>
<dbReference type="CDD" id="cd02966">
    <property type="entry name" value="TlpA_like_family"/>
    <property type="match status" value="1"/>
</dbReference>
<organism evidence="7 8">
    <name type="scientific">Persicobacter psychrovividus</name>
    <dbReference type="NCBI Taxonomy" id="387638"/>
    <lineage>
        <taxon>Bacteria</taxon>
        <taxon>Pseudomonadati</taxon>
        <taxon>Bacteroidota</taxon>
        <taxon>Cytophagia</taxon>
        <taxon>Cytophagales</taxon>
        <taxon>Persicobacteraceae</taxon>
        <taxon>Persicobacter</taxon>
    </lineage>
</organism>
<dbReference type="Gene3D" id="3.40.30.10">
    <property type="entry name" value="Glutaredoxin"/>
    <property type="match status" value="1"/>
</dbReference>
<protein>
    <recommendedName>
        <fullName evidence="6">Thioredoxin domain-containing protein</fullName>
    </recommendedName>
</protein>
<feature type="domain" description="Thioredoxin" evidence="6">
    <location>
        <begin position="329"/>
        <end position="466"/>
    </location>
</feature>
<keyword evidence="5" id="KW-0732">Signal</keyword>
<proteinExistence type="predicted"/>
<dbReference type="InterPro" id="IPR050553">
    <property type="entry name" value="Thioredoxin_ResA/DsbE_sf"/>
</dbReference>
<reference evidence="7 8" key="1">
    <citation type="submission" date="2021-12" db="EMBL/GenBank/DDBJ databases">
        <title>Genome sequencing of bacteria with rrn-lacking chromosome and rrn-plasmid.</title>
        <authorList>
            <person name="Anda M."/>
            <person name="Iwasaki W."/>
        </authorList>
    </citation>
    <scope>NUCLEOTIDE SEQUENCE [LARGE SCALE GENOMIC DNA]</scope>
    <source>
        <strain evidence="7 8">NBRC 101262</strain>
    </source>
</reference>
<name>A0ABM7VDZ3_9BACT</name>
<keyword evidence="3" id="KW-1015">Disulfide bond</keyword>
<feature type="signal peptide" evidence="5">
    <location>
        <begin position="1"/>
        <end position="24"/>
    </location>
</feature>
<feature type="chain" id="PRO_5046097200" description="Thioredoxin domain-containing protein" evidence="5">
    <location>
        <begin position="25"/>
        <end position="469"/>
    </location>
</feature>